<name>A0A5S6QBK9_TRIMR</name>
<accession>A0A5S6QBK9</accession>
<dbReference type="AlphaFoldDB" id="A0A5S6QBK9"/>
<dbReference type="Proteomes" id="UP000046395">
    <property type="component" value="Unassembled WGS sequence"/>
</dbReference>
<evidence type="ECO:0000313" key="2">
    <source>
        <dbReference type="WBParaSite" id="TMUE_1000004716.1"/>
    </source>
</evidence>
<reference evidence="2" key="1">
    <citation type="submission" date="2019-12" db="UniProtKB">
        <authorList>
            <consortium name="WormBaseParasite"/>
        </authorList>
    </citation>
    <scope>IDENTIFICATION</scope>
</reference>
<organism evidence="1 2">
    <name type="scientific">Trichuris muris</name>
    <name type="common">Mouse whipworm</name>
    <dbReference type="NCBI Taxonomy" id="70415"/>
    <lineage>
        <taxon>Eukaryota</taxon>
        <taxon>Metazoa</taxon>
        <taxon>Ecdysozoa</taxon>
        <taxon>Nematoda</taxon>
        <taxon>Enoplea</taxon>
        <taxon>Dorylaimia</taxon>
        <taxon>Trichinellida</taxon>
        <taxon>Trichuridae</taxon>
        <taxon>Trichuris</taxon>
    </lineage>
</organism>
<proteinExistence type="predicted"/>
<evidence type="ECO:0000313" key="1">
    <source>
        <dbReference type="Proteomes" id="UP000046395"/>
    </source>
</evidence>
<dbReference type="WBParaSite" id="TMUE_1000004716.1">
    <property type="protein sequence ID" value="TMUE_1000004716.1"/>
    <property type="gene ID" value="WBGene00302539"/>
</dbReference>
<keyword evidence="1" id="KW-1185">Reference proteome</keyword>
<sequence>MVLQHCRDRDYVGWWCNGKHCQKELSAKTGTWFQGCEQPVRTMLLFMRAWSESLTTLKFIFVRERRFAAVVQVGTKLKSDVNYRLPRQRAFVVSRGRLFREGAIGQFGCFPVATVNCAPTAISVPAEGQRKSAQPAGRY</sequence>
<protein>
    <submittedName>
        <fullName evidence="2">Uncharacterized protein</fullName>
    </submittedName>
</protein>